<name>A0A3P7YNY9_9TREM</name>
<protein>
    <submittedName>
        <fullName evidence="1">Uncharacterized protein</fullName>
    </submittedName>
</protein>
<organism evidence="1 2">
    <name type="scientific">Schistosoma margrebowiei</name>
    <dbReference type="NCBI Taxonomy" id="48269"/>
    <lineage>
        <taxon>Eukaryota</taxon>
        <taxon>Metazoa</taxon>
        <taxon>Spiralia</taxon>
        <taxon>Lophotrochozoa</taxon>
        <taxon>Platyhelminthes</taxon>
        <taxon>Trematoda</taxon>
        <taxon>Digenea</taxon>
        <taxon>Strigeidida</taxon>
        <taxon>Schistosomatoidea</taxon>
        <taxon>Schistosomatidae</taxon>
        <taxon>Schistosoma</taxon>
    </lineage>
</organism>
<reference evidence="1 2" key="1">
    <citation type="submission" date="2018-11" db="EMBL/GenBank/DDBJ databases">
        <authorList>
            <consortium name="Pathogen Informatics"/>
        </authorList>
    </citation>
    <scope>NUCLEOTIDE SEQUENCE [LARGE SCALE GENOMIC DNA]</scope>
    <source>
        <strain evidence="1 2">Zambia</strain>
    </source>
</reference>
<dbReference type="Proteomes" id="UP000277204">
    <property type="component" value="Unassembled WGS sequence"/>
</dbReference>
<keyword evidence="2" id="KW-1185">Reference proteome</keyword>
<accession>A0A3P7YNY9</accession>
<gene>
    <name evidence="1" type="ORF">SMRZ_LOCUS7951</name>
</gene>
<dbReference type="AlphaFoldDB" id="A0A3P7YNY9"/>
<evidence type="ECO:0000313" key="2">
    <source>
        <dbReference type="Proteomes" id="UP000277204"/>
    </source>
</evidence>
<dbReference type="EMBL" id="UZAI01003324">
    <property type="protein sequence ID" value="VDO78889.1"/>
    <property type="molecule type" value="Genomic_DNA"/>
</dbReference>
<evidence type="ECO:0000313" key="1">
    <source>
        <dbReference type="EMBL" id="VDO78889.1"/>
    </source>
</evidence>
<sequence length="65" mass="7757">MFTKLRGGRVSFPSQNALTWPRTYNHCQRSPNHWLMEAGVLFTKLRKRKVNVRRSNRISGHREFT</sequence>
<proteinExistence type="predicted"/>